<dbReference type="AlphaFoldDB" id="A0A381QDB8"/>
<dbReference type="EMBL" id="UINC01001294">
    <property type="protein sequence ID" value="SUZ76874.1"/>
    <property type="molecule type" value="Genomic_DNA"/>
</dbReference>
<gene>
    <name evidence="2" type="ORF">METZ01_LOCUS29728</name>
</gene>
<dbReference type="InterPro" id="IPR013108">
    <property type="entry name" value="Amidohydro_3"/>
</dbReference>
<dbReference type="Gene3D" id="3.20.20.140">
    <property type="entry name" value="Metal-dependent hydrolases"/>
    <property type="match status" value="1"/>
</dbReference>
<dbReference type="InterPro" id="IPR032466">
    <property type="entry name" value="Metal_Hydrolase"/>
</dbReference>
<dbReference type="Pfam" id="PF07969">
    <property type="entry name" value="Amidohydro_3"/>
    <property type="match status" value="1"/>
</dbReference>
<dbReference type="InterPro" id="IPR011059">
    <property type="entry name" value="Metal-dep_hydrolase_composite"/>
</dbReference>
<dbReference type="InterPro" id="IPR033932">
    <property type="entry name" value="YtcJ-like"/>
</dbReference>
<sequence length="556" mass="60065">MADVSRKDFLGLSTVAAAGLASGCAPIADPGNVRADLIVIGGKVLTQEADQPVAEAFALKAGRFMAVGSNEDIQNLQSANTEVIDASGMTVLPGFIDAHSHPSSAGLNALKNVNTNLGSVARIQDALSERAASTPPGEWIVGYMYDDTKQEEGRPLNRVDLDAVSREHPIVVGHRGGHTGVYNSKAFEVAGITVNTPDPFGGHFYREDGELTGKVAERARGAFDVPSGSTREERAAGVSVICKEMNATGLTSVHQAGTGSTAFVAYQDARDEGTLSLRMNLMARGGTFPALRSAGIRTGVGDEWIRIGPVKFSADGSASERTMAMSTPYEGRPDDFGILTMTQEEVHEVVEEAHRSGWQIAIHANGDVTIDMVLNAYERMQREYPRPDTRHRLEHCSLVNPTLLQRIANGGYIPAPFYTYAHYHGEKWIEYGEEKMEWMFAHKSFIESGIPVAPASDHSPGPYEPLMAIQSMVTRKDFAGRVWGPSQRITVDEALRVCTVNGAYASFEENEKGTITAGKLGDFVMLAGDPHNVDPDLIKEIQVIRTVLGGRTVHEV</sequence>
<organism evidence="2">
    <name type="scientific">marine metagenome</name>
    <dbReference type="NCBI Taxonomy" id="408172"/>
    <lineage>
        <taxon>unclassified sequences</taxon>
        <taxon>metagenomes</taxon>
        <taxon>ecological metagenomes</taxon>
    </lineage>
</organism>
<dbReference type="PROSITE" id="PS51318">
    <property type="entry name" value="TAT"/>
    <property type="match status" value="1"/>
</dbReference>
<dbReference type="SUPFAM" id="SSF51556">
    <property type="entry name" value="Metallo-dependent hydrolases"/>
    <property type="match status" value="1"/>
</dbReference>
<dbReference type="SUPFAM" id="SSF51338">
    <property type="entry name" value="Composite domain of metallo-dependent hydrolases"/>
    <property type="match status" value="1"/>
</dbReference>
<dbReference type="PANTHER" id="PTHR22642:SF2">
    <property type="entry name" value="PROTEIN LONG AFTER FAR-RED 3"/>
    <property type="match status" value="1"/>
</dbReference>
<proteinExistence type="predicted"/>
<name>A0A381QDB8_9ZZZZ</name>
<evidence type="ECO:0000313" key="2">
    <source>
        <dbReference type="EMBL" id="SUZ76874.1"/>
    </source>
</evidence>
<dbReference type="InterPro" id="IPR006311">
    <property type="entry name" value="TAT_signal"/>
</dbReference>
<feature type="domain" description="Amidohydrolase 3" evidence="1">
    <location>
        <begin position="82"/>
        <end position="554"/>
    </location>
</feature>
<dbReference type="Gene3D" id="3.10.310.70">
    <property type="match status" value="1"/>
</dbReference>
<dbReference type="PROSITE" id="PS51257">
    <property type="entry name" value="PROKAR_LIPOPROTEIN"/>
    <property type="match status" value="1"/>
</dbReference>
<dbReference type="GO" id="GO:0016810">
    <property type="term" value="F:hydrolase activity, acting on carbon-nitrogen (but not peptide) bonds"/>
    <property type="evidence" value="ECO:0007669"/>
    <property type="project" value="InterPro"/>
</dbReference>
<dbReference type="PANTHER" id="PTHR22642">
    <property type="entry name" value="IMIDAZOLONEPROPIONASE"/>
    <property type="match status" value="1"/>
</dbReference>
<reference evidence="2" key="1">
    <citation type="submission" date="2018-05" db="EMBL/GenBank/DDBJ databases">
        <authorList>
            <person name="Lanie J.A."/>
            <person name="Ng W.-L."/>
            <person name="Kazmierczak K.M."/>
            <person name="Andrzejewski T.M."/>
            <person name="Davidsen T.M."/>
            <person name="Wayne K.J."/>
            <person name="Tettelin H."/>
            <person name="Glass J.I."/>
            <person name="Rusch D."/>
            <person name="Podicherti R."/>
            <person name="Tsui H.-C.T."/>
            <person name="Winkler M.E."/>
        </authorList>
    </citation>
    <scope>NUCLEOTIDE SEQUENCE</scope>
</reference>
<evidence type="ECO:0000259" key="1">
    <source>
        <dbReference type="Pfam" id="PF07969"/>
    </source>
</evidence>
<protein>
    <recommendedName>
        <fullName evidence="1">Amidohydrolase 3 domain-containing protein</fullName>
    </recommendedName>
</protein>
<accession>A0A381QDB8</accession>
<dbReference type="CDD" id="cd01300">
    <property type="entry name" value="YtcJ_like"/>
    <property type="match status" value="1"/>
</dbReference>
<dbReference type="Gene3D" id="2.30.40.10">
    <property type="entry name" value="Urease, subunit C, domain 1"/>
    <property type="match status" value="1"/>
</dbReference>